<reference evidence="14 15" key="1">
    <citation type="submission" date="2019-06" db="EMBL/GenBank/DDBJ databases">
        <title>Genome sequence of Ureibacillus terrenus.</title>
        <authorList>
            <person name="Maclea K.S."/>
            <person name="Simoes M."/>
        </authorList>
    </citation>
    <scope>NUCLEOTIDE SEQUENCE [LARGE SCALE GENOMIC DNA]</scope>
    <source>
        <strain evidence="14 15">ATCC BAA-384</strain>
    </source>
</reference>
<feature type="domain" description="Mur ligase central" evidence="13">
    <location>
        <begin position="46"/>
        <end position="263"/>
    </location>
</feature>
<dbReference type="InterPro" id="IPR018109">
    <property type="entry name" value="Folylpolyglutamate_synth_CS"/>
</dbReference>
<dbReference type="InterPro" id="IPR036565">
    <property type="entry name" value="Mur-like_cat_sf"/>
</dbReference>
<keyword evidence="6 11" id="KW-0547">Nucleotide-binding</keyword>
<dbReference type="RefSeq" id="WP_141602894.1">
    <property type="nucleotide sequence ID" value="NZ_VIGD01000015.1"/>
</dbReference>
<evidence type="ECO:0000256" key="6">
    <source>
        <dbReference type="ARBA" id="ARBA00022741"/>
    </source>
</evidence>
<dbReference type="PANTHER" id="PTHR11136:SF0">
    <property type="entry name" value="DIHYDROFOLATE SYNTHETASE-RELATED"/>
    <property type="match status" value="1"/>
</dbReference>
<dbReference type="Pfam" id="PF08245">
    <property type="entry name" value="Mur_ligase_M"/>
    <property type="match status" value="1"/>
</dbReference>
<dbReference type="InterPro" id="IPR004101">
    <property type="entry name" value="Mur_ligase_C"/>
</dbReference>
<dbReference type="Gene3D" id="3.40.1190.10">
    <property type="entry name" value="Mur-like, catalytic domain"/>
    <property type="match status" value="1"/>
</dbReference>
<evidence type="ECO:0000256" key="8">
    <source>
        <dbReference type="ARBA" id="ARBA00022842"/>
    </source>
</evidence>
<comment type="similarity">
    <text evidence="2 11">Belongs to the folylpolyglutamate synthase family.</text>
</comment>
<evidence type="ECO:0000313" key="15">
    <source>
        <dbReference type="Proteomes" id="UP000315753"/>
    </source>
</evidence>
<dbReference type="GO" id="GO:0008841">
    <property type="term" value="F:dihydrofolate synthase activity"/>
    <property type="evidence" value="ECO:0007669"/>
    <property type="project" value="TreeGrafter"/>
</dbReference>
<dbReference type="OrthoDB" id="9809356at2"/>
<sequence length="422" mass="46806">MIINFDQYKERWGIQSDPAIKPGLEGMTRALALLNNPHEKLRVVHVAGTNGKGSTIAFLEQMALHHGLSVGKFTSPCIVDVHDQIRVNLHPISRKEMDRVFETMKNAGISGLLTDFELLTCAAFLHFANEQTDLVLLETGLGGLEDSTNVVDPLVSIITSIDFDHTNILGDTLEQIAHHKAGIIKKGKPAIIGSLQEEALSVIKRKAALENSPLSVYGKDFYVHPGREGEEYIYLKADVAIDRLTRKMAGAHQRINMALAITAFLEVVENLRLNANVDSIRKAVEKTSLAGRFEQVFPKVYFDGAHNPASIGKLVETIKQQFPNETIRFVIGMVRDKDIENVLRLLETVSDEFYFVDFENPRAAKAKDLMQLSRAKKKEIVENCASFIQSSAHFDGVTIVTGSLYLLAEIRNQLISSSALAE</sequence>
<evidence type="ECO:0000256" key="3">
    <source>
        <dbReference type="ARBA" id="ARBA00013025"/>
    </source>
</evidence>
<dbReference type="FunFam" id="3.40.1190.10:FF:000011">
    <property type="entry name" value="Folylpolyglutamate synthase/dihydrofolate synthase"/>
    <property type="match status" value="1"/>
</dbReference>
<dbReference type="SUPFAM" id="SSF53623">
    <property type="entry name" value="MurD-like peptide ligases, catalytic domain"/>
    <property type="match status" value="1"/>
</dbReference>
<dbReference type="Pfam" id="PF02875">
    <property type="entry name" value="Mur_ligase_C"/>
    <property type="match status" value="1"/>
</dbReference>
<dbReference type="GO" id="GO:0046872">
    <property type="term" value="F:metal ion binding"/>
    <property type="evidence" value="ECO:0007669"/>
    <property type="project" value="UniProtKB-KW"/>
</dbReference>
<dbReference type="PIRSF" id="PIRSF001563">
    <property type="entry name" value="Folylpolyglu_synth"/>
    <property type="match status" value="1"/>
</dbReference>
<dbReference type="NCBIfam" id="TIGR01499">
    <property type="entry name" value="folC"/>
    <property type="match status" value="1"/>
</dbReference>
<dbReference type="InterPro" id="IPR001645">
    <property type="entry name" value="Folylpolyglutamate_synth"/>
</dbReference>
<dbReference type="GO" id="GO:0005524">
    <property type="term" value="F:ATP binding"/>
    <property type="evidence" value="ECO:0007669"/>
    <property type="project" value="UniProtKB-KW"/>
</dbReference>
<dbReference type="GO" id="GO:0004326">
    <property type="term" value="F:tetrahydrofolylpolyglutamate synthase activity"/>
    <property type="evidence" value="ECO:0007669"/>
    <property type="project" value="UniProtKB-EC"/>
</dbReference>
<evidence type="ECO:0000256" key="2">
    <source>
        <dbReference type="ARBA" id="ARBA00008276"/>
    </source>
</evidence>
<dbReference type="InterPro" id="IPR036615">
    <property type="entry name" value="Mur_ligase_C_dom_sf"/>
</dbReference>
<proteinExistence type="inferred from homology"/>
<organism evidence="14 15">
    <name type="scientific">Ureibacillus terrenus</name>
    <dbReference type="NCBI Taxonomy" id="118246"/>
    <lineage>
        <taxon>Bacteria</taxon>
        <taxon>Bacillati</taxon>
        <taxon>Bacillota</taxon>
        <taxon>Bacilli</taxon>
        <taxon>Bacillales</taxon>
        <taxon>Caryophanaceae</taxon>
        <taxon>Ureibacillus</taxon>
    </lineage>
</organism>
<evidence type="ECO:0000256" key="9">
    <source>
        <dbReference type="ARBA" id="ARBA00030592"/>
    </source>
</evidence>
<comment type="cofactor">
    <cofactor evidence="1">
        <name>Mg(2+)</name>
        <dbReference type="ChEBI" id="CHEBI:18420"/>
    </cofactor>
</comment>
<dbReference type="EMBL" id="VIGD01000015">
    <property type="protein sequence ID" value="TQE90127.1"/>
    <property type="molecule type" value="Genomic_DNA"/>
</dbReference>
<keyword evidence="15" id="KW-1185">Reference proteome</keyword>
<evidence type="ECO:0000259" key="12">
    <source>
        <dbReference type="Pfam" id="PF02875"/>
    </source>
</evidence>
<dbReference type="AlphaFoldDB" id="A0A540V0C7"/>
<dbReference type="Proteomes" id="UP000315753">
    <property type="component" value="Unassembled WGS sequence"/>
</dbReference>
<evidence type="ECO:0000259" key="13">
    <source>
        <dbReference type="Pfam" id="PF08245"/>
    </source>
</evidence>
<evidence type="ECO:0000256" key="11">
    <source>
        <dbReference type="PIRNR" id="PIRNR001563"/>
    </source>
</evidence>
<keyword evidence="7 11" id="KW-0067">ATP-binding</keyword>
<accession>A0A540V0C7</accession>
<evidence type="ECO:0000256" key="5">
    <source>
        <dbReference type="ARBA" id="ARBA00022723"/>
    </source>
</evidence>
<comment type="catalytic activity">
    <reaction evidence="10">
        <text>(6S)-5,6,7,8-tetrahydrofolyl-(gamma-L-Glu)(n) + L-glutamate + ATP = (6S)-5,6,7,8-tetrahydrofolyl-(gamma-L-Glu)(n+1) + ADP + phosphate + H(+)</text>
        <dbReference type="Rhea" id="RHEA:10580"/>
        <dbReference type="Rhea" id="RHEA-COMP:14738"/>
        <dbReference type="Rhea" id="RHEA-COMP:14740"/>
        <dbReference type="ChEBI" id="CHEBI:15378"/>
        <dbReference type="ChEBI" id="CHEBI:29985"/>
        <dbReference type="ChEBI" id="CHEBI:30616"/>
        <dbReference type="ChEBI" id="CHEBI:43474"/>
        <dbReference type="ChEBI" id="CHEBI:141005"/>
        <dbReference type="ChEBI" id="CHEBI:456216"/>
        <dbReference type="EC" id="6.3.2.17"/>
    </reaction>
</comment>
<dbReference type="PANTHER" id="PTHR11136">
    <property type="entry name" value="FOLYLPOLYGLUTAMATE SYNTHASE-RELATED"/>
    <property type="match status" value="1"/>
</dbReference>
<feature type="domain" description="Mur ligase C-terminal" evidence="12">
    <location>
        <begin position="291"/>
        <end position="402"/>
    </location>
</feature>
<dbReference type="Gene3D" id="3.90.190.20">
    <property type="entry name" value="Mur ligase, C-terminal domain"/>
    <property type="match status" value="1"/>
</dbReference>
<protein>
    <recommendedName>
        <fullName evidence="3">tetrahydrofolate synthase</fullName>
        <ecNumber evidence="3">6.3.2.17</ecNumber>
    </recommendedName>
    <alternativeName>
        <fullName evidence="9">Tetrahydrofolylpolyglutamate synthase</fullName>
    </alternativeName>
</protein>
<name>A0A540V0C7_9BACL</name>
<evidence type="ECO:0000256" key="7">
    <source>
        <dbReference type="ARBA" id="ARBA00022840"/>
    </source>
</evidence>
<gene>
    <name evidence="14" type="ORF">FKZ59_11435</name>
</gene>
<evidence type="ECO:0000256" key="10">
    <source>
        <dbReference type="ARBA" id="ARBA00047493"/>
    </source>
</evidence>
<dbReference type="SUPFAM" id="SSF53244">
    <property type="entry name" value="MurD-like peptide ligases, peptide-binding domain"/>
    <property type="match status" value="1"/>
</dbReference>
<evidence type="ECO:0000313" key="14">
    <source>
        <dbReference type="EMBL" id="TQE90127.1"/>
    </source>
</evidence>
<keyword evidence="5" id="KW-0479">Metal-binding</keyword>
<evidence type="ECO:0000256" key="1">
    <source>
        <dbReference type="ARBA" id="ARBA00001946"/>
    </source>
</evidence>
<evidence type="ECO:0000256" key="4">
    <source>
        <dbReference type="ARBA" id="ARBA00022598"/>
    </source>
</evidence>
<keyword evidence="8" id="KW-0460">Magnesium</keyword>
<keyword evidence="4 11" id="KW-0436">Ligase</keyword>
<comment type="caution">
    <text evidence="14">The sequence shown here is derived from an EMBL/GenBank/DDBJ whole genome shotgun (WGS) entry which is preliminary data.</text>
</comment>
<dbReference type="PROSITE" id="PS01012">
    <property type="entry name" value="FOLYLPOLYGLU_SYNT_2"/>
    <property type="match status" value="1"/>
</dbReference>
<dbReference type="EC" id="6.3.2.17" evidence="3"/>
<dbReference type="InterPro" id="IPR013221">
    <property type="entry name" value="Mur_ligase_cen"/>
</dbReference>
<dbReference type="GO" id="GO:0005737">
    <property type="term" value="C:cytoplasm"/>
    <property type="evidence" value="ECO:0007669"/>
    <property type="project" value="TreeGrafter"/>
</dbReference>